<evidence type="ECO:0000313" key="2">
    <source>
        <dbReference type="Proteomes" id="UP001054945"/>
    </source>
</evidence>
<reference evidence="1 2" key="1">
    <citation type="submission" date="2021-06" db="EMBL/GenBank/DDBJ databases">
        <title>Caerostris extrusa draft genome.</title>
        <authorList>
            <person name="Kono N."/>
            <person name="Arakawa K."/>
        </authorList>
    </citation>
    <scope>NUCLEOTIDE SEQUENCE [LARGE SCALE GENOMIC DNA]</scope>
</reference>
<name>A0AAV4Y8W8_CAEEX</name>
<comment type="caution">
    <text evidence="1">The sequence shown here is derived from an EMBL/GenBank/DDBJ whole genome shotgun (WGS) entry which is preliminary data.</text>
</comment>
<sequence length="261" mass="30193">MKIKDPNLNDPVASSSFVFCSPSWTLPLGVSVRRIWSLAIRSAGTRENENDLRNERMIRSIDVNDSIAYLSSLFWYLKDKVELPEWDTRFYEELKDLDRFIVGVVKNFSYDGTMNEQEWDREWTFGNGLLYSVTILTTIGELQLHVYTDGSAKRAMRSAGLVWIWPRDTKNTSWQDSNHSLLPDWNSTDADLLANIGDLMASVFRYVYSRLCCRWCRSSRRRCEYTAEAVAQMGGRLPPLFSDNVGEEQYMPTSQVMVIFT</sequence>
<keyword evidence="2" id="KW-1185">Reference proteome</keyword>
<keyword evidence="1" id="KW-0407">Ion channel</keyword>
<keyword evidence="1" id="KW-0406">Ion transport</keyword>
<protein>
    <submittedName>
        <fullName evidence="1">TWiK family of potassium channels protein 7</fullName>
    </submittedName>
</protein>
<dbReference type="AlphaFoldDB" id="A0AAV4Y8W8"/>
<keyword evidence="1" id="KW-0813">Transport</keyword>
<dbReference type="GO" id="GO:0034220">
    <property type="term" value="P:monoatomic ion transmembrane transport"/>
    <property type="evidence" value="ECO:0007669"/>
    <property type="project" value="UniProtKB-KW"/>
</dbReference>
<gene>
    <name evidence="1" type="primary">twk-7</name>
    <name evidence="1" type="ORF">CEXT_764951</name>
</gene>
<accession>A0AAV4Y8W8</accession>
<evidence type="ECO:0000313" key="1">
    <source>
        <dbReference type="EMBL" id="GIZ03465.1"/>
    </source>
</evidence>
<dbReference type="Proteomes" id="UP001054945">
    <property type="component" value="Unassembled WGS sequence"/>
</dbReference>
<dbReference type="Gene3D" id="1.10.287.70">
    <property type="match status" value="1"/>
</dbReference>
<dbReference type="EMBL" id="BPLR01001606">
    <property type="protein sequence ID" value="GIZ03465.1"/>
    <property type="molecule type" value="Genomic_DNA"/>
</dbReference>
<organism evidence="1 2">
    <name type="scientific">Caerostris extrusa</name>
    <name type="common">Bark spider</name>
    <name type="synonym">Caerostris bankana</name>
    <dbReference type="NCBI Taxonomy" id="172846"/>
    <lineage>
        <taxon>Eukaryota</taxon>
        <taxon>Metazoa</taxon>
        <taxon>Ecdysozoa</taxon>
        <taxon>Arthropoda</taxon>
        <taxon>Chelicerata</taxon>
        <taxon>Arachnida</taxon>
        <taxon>Araneae</taxon>
        <taxon>Araneomorphae</taxon>
        <taxon>Entelegynae</taxon>
        <taxon>Araneoidea</taxon>
        <taxon>Araneidae</taxon>
        <taxon>Caerostris</taxon>
    </lineage>
</organism>
<proteinExistence type="predicted"/>